<gene>
    <name evidence="1" type="ORF">Q31a_40860</name>
</gene>
<accession>A0A518GB06</accession>
<sequence>MLCLDRSVKTGRSALADFTLHSVDTAGDPERELANSSAAYGRSAILQAVSTASTYQNNMKPREKPNLLCFAAISADCRLLWPVDAAKLERLDR</sequence>
<dbReference type="EMBL" id="CP036298">
    <property type="protein sequence ID" value="QDV25759.1"/>
    <property type="molecule type" value="Genomic_DNA"/>
</dbReference>
<dbReference type="KEGG" id="ahel:Q31a_40860"/>
<organism evidence="1 2">
    <name type="scientific">Aureliella helgolandensis</name>
    <dbReference type="NCBI Taxonomy" id="2527968"/>
    <lineage>
        <taxon>Bacteria</taxon>
        <taxon>Pseudomonadati</taxon>
        <taxon>Planctomycetota</taxon>
        <taxon>Planctomycetia</taxon>
        <taxon>Pirellulales</taxon>
        <taxon>Pirellulaceae</taxon>
        <taxon>Aureliella</taxon>
    </lineage>
</organism>
<evidence type="ECO:0000313" key="1">
    <source>
        <dbReference type="EMBL" id="QDV25759.1"/>
    </source>
</evidence>
<dbReference type="Proteomes" id="UP000318017">
    <property type="component" value="Chromosome"/>
</dbReference>
<protein>
    <submittedName>
        <fullName evidence="1">Uncharacterized protein</fullName>
    </submittedName>
</protein>
<keyword evidence="2" id="KW-1185">Reference proteome</keyword>
<name>A0A518GB06_9BACT</name>
<proteinExistence type="predicted"/>
<reference evidence="1 2" key="1">
    <citation type="submission" date="2019-02" db="EMBL/GenBank/DDBJ databases">
        <title>Deep-cultivation of Planctomycetes and their phenomic and genomic characterization uncovers novel biology.</title>
        <authorList>
            <person name="Wiegand S."/>
            <person name="Jogler M."/>
            <person name="Boedeker C."/>
            <person name="Pinto D."/>
            <person name="Vollmers J."/>
            <person name="Rivas-Marin E."/>
            <person name="Kohn T."/>
            <person name="Peeters S.H."/>
            <person name="Heuer A."/>
            <person name="Rast P."/>
            <person name="Oberbeckmann S."/>
            <person name="Bunk B."/>
            <person name="Jeske O."/>
            <person name="Meyerdierks A."/>
            <person name="Storesund J.E."/>
            <person name="Kallscheuer N."/>
            <person name="Luecker S."/>
            <person name="Lage O.M."/>
            <person name="Pohl T."/>
            <person name="Merkel B.J."/>
            <person name="Hornburger P."/>
            <person name="Mueller R.-W."/>
            <person name="Bruemmer F."/>
            <person name="Labrenz M."/>
            <person name="Spormann A.M."/>
            <person name="Op den Camp H."/>
            <person name="Overmann J."/>
            <person name="Amann R."/>
            <person name="Jetten M.S.M."/>
            <person name="Mascher T."/>
            <person name="Medema M.H."/>
            <person name="Devos D.P."/>
            <person name="Kaster A.-K."/>
            <person name="Ovreas L."/>
            <person name="Rohde M."/>
            <person name="Galperin M.Y."/>
            <person name="Jogler C."/>
        </authorList>
    </citation>
    <scope>NUCLEOTIDE SEQUENCE [LARGE SCALE GENOMIC DNA]</scope>
    <source>
        <strain evidence="1 2">Q31a</strain>
    </source>
</reference>
<evidence type="ECO:0000313" key="2">
    <source>
        <dbReference type="Proteomes" id="UP000318017"/>
    </source>
</evidence>
<dbReference type="AlphaFoldDB" id="A0A518GB06"/>